<keyword evidence="3" id="KW-1185">Reference proteome</keyword>
<protein>
    <submittedName>
        <fullName evidence="2">Uncharacterized protein</fullName>
    </submittedName>
</protein>
<evidence type="ECO:0000256" key="1">
    <source>
        <dbReference type="SAM" id="MobiDB-lite"/>
    </source>
</evidence>
<dbReference type="EMBL" id="JACDTQ010000108">
    <property type="protein sequence ID" value="KAF5929414.1"/>
    <property type="molecule type" value="Genomic_DNA"/>
</dbReference>
<organism evidence="2 3">
    <name type="scientific">Diceros bicornis minor</name>
    <name type="common">South-central black rhinoceros</name>
    <dbReference type="NCBI Taxonomy" id="77932"/>
    <lineage>
        <taxon>Eukaryota</taxon>
        <taxon>Metazoa</taxon>
        <taxon>Chordata</taxon>
        <taxon>Craniata</taxon>
        <taxon>Vertebrata</taxon>
        <taxon>Euteleostomi</taxon>
        <taxon>Mammalia</taxon>
        <taxon>Eutheria</taxon>
        <taxon>Laurasiatheria</taxon>
        <taxon>Perissodactyla</taxon>
        <taxon>Rhinocerotidae</taxon>
        <taxon>Diceros</taxon>
    </lineage>
</organism>
<feature type="region of interest" description="Disordered" evidence="1">
    <location>
        <begin position="101"/>
        <end position="159"/>
    </location>
</feature>
<gene>
    <name evidence="2" type="ORF">HPG69_013711</name>
</gene>
<evidence type="ECO:0000313" key="2">
    <source>
        <dbReference type="EMBL" id="KAF5929414.1"/>
    </source>
</evidence>
<dbReference type="SUPFAM" id="SSF52540">
    <property type="entry name" value="P-loop containing nucleoside triphosphate hydrolases"/>
    <property type="match status" value="1"/>
</dbReference>
<evidence type="ECO:0000313" key="3">
    <source>
        <dbReference type="Proteomes" id="UP000551758"/>
    </source>
</evidence>
<dbReference type="AlphaFoldDB" id="A0A7J7FP48"/>
<feature type="region of interest" description="Disordered" evidence="1">
    <location>
        <begin position="1"/>
        <end position="24"/>
    </location>
</feature>
<proteinExistence type="predicted"/>
<feature type="compositionally biased region" description="Gly residues" evidence="1">
    <location>
        <begin position="122"/>
        <end position="131"/>
    </location>
</feature>
<sequence length="217" mass="23616">MQPAPGWGEGLGEVRSGESEREVRRRAGRLLHQAFPCSLIPSTAHWSPKNTGAPLGPASLSPPWQRDTEWRDGWTEGPKRRAKGCIRAVVPSGCLLWGREPGVPKMGKEEQRWQRWAESAAGDGGEPGGGAEAPAPAAPPCKGSPPTRRPHPQGSKERFHWQSHNVKQSGVDDMVLLPQITEDAIVGNLRKRFMDDYIFVPWAVGGGAQRKDRGIGG</sequence>
<feature type="compositionally biased region" description="Basic and acidic residues" evidence="1">
    <location>
        <begin position="106"/>
        <end position="115"/>
    </location>
</feature>
<accession>A0A7J7FP48</accession>
<comment type="caution">
    <text evidence="2">The sequence shown here is derived from an EMBL/GenBank/DDBJ whole genome shotgun (WGS) entry which is preliminary data.</text>
</comment>
<dbReference type="Proteomes" id="UP000551758">
    <property type="component" value="Unassembled WGS sequence"/>
</dbReference>
<dbReference type="InterPro" id="IPR027417">
    <property type="entry name" value="P-loop_NTPase"/>
</dbReference>
<name>A0A7J7FP48_DICBM</name>
<feature type="compositionally biased region" description="Basic and acidic residues" evidence="1">
    <location>
        <begin position="15"/>
        <end position="24"/>
    </location>
</feature>
<feature type="region of interest" description="Disordered" evidence="1">
    <location>
        <begin position="46"/>
        <end position="65"/>
    </location>
</feature>
<reference evidence="2 3" key="1">
    <citation type="journal article" date="2020" name="Mol. Biol. Evol.">
        <title>Interspecific Gene Flow and the Evolution of Specialization in Black and White Rhinoceros.</title>
        <authorList>
            <person name="Moodley Y."/>
            <person name="Westbury M.V."/>
            <person name="Russo I.M."/>
            <person name="Gopalakrishnan S."/>
            <person name="Rakotoarivelo A."/>
            <person name="Olsen R.A."/>
            <person name="Prost S."/>
            <person name="Tunstall T."/>
            <person name="Ryder O.A."/>
            <person name="Dalen L."/>
            <person name="Bruford M.W."/>
        </authorList>
    </citation>
    <scope>NUCLEOTIDE SEQUENCE [LARGE SCALE GENOMIC DNA]</scope>
    <source>
        <strain evidence="2">SBR-YM</strain>
        <tissue evidence="2">Skin</tissue>
    </source>
</reference>